<evidence type="ECO:0000313" key="2">
    <source>
        <dbReference type="Proteomes" id="UP001059041"/>
    </source>
</evidence>
<accession>A0A9W7WJL3</accession>
<protein>
    <submittedName>
        <fullName evidence="1">Synaptonemal complex central element protein 3</fullName>
    </submittedName>
</protein>
<dbReference type="PANTHER" id="PTHR36686:SF1">
    <property type="entry name" value="SYNAPTONEMAL COMPLEX CENTRAL ELEMENT PROTEIN 3"/>
    <property type="match status" value="1"/>
</dbReference>
<reference evidence="1" key="1">
    <citation type="submission" date="2021-02" db="EMBL/GenBank/DDBJ databases">
        <title>Comparative genomics reveals that relaxation of natural selection precedes convergent phenotypic evolution of cavefish.</title>
        <authorList>
            <person name="Peng Z."/>
        </authorList>
    </citation>
    <scope>NUCLEOTIDE SEQUENCE</scope>
    <source>
        <tissue evidence="1">Muscle</tissue>
    </source>
</reference>
<dbReference type="Pfam" id="PF15191">
    <property type="entry name" value="Synaptonemal_3"/>
    <property type="match status" value="1"/>
</dbReference>
<dbReference type="GO" id="GO:0007130">
    <property type="term" value="P:synaptonemal complex assembly"/>
    <property type="evidence" value="ECO:0007669"/>
    <property type="project" value="InterPro"/>
</dbReference>
<dbReference type="InterPro" id="IPR028145">
    <property type="entry name" value="Synaptonemal_3"/>
</dbReference>
<sequence>SGDISRGKLCEDLNRMSLQLNQDLDMMTEEMENITVKLSWMAYDMVVLRSSLDLHENIRNLEKEFLQCKAVICGPEVGQDRESRSADEDHSIPQQ</sequence>
<dbReference type="GO" id="GO:0007131">
    <property type="term" value="P:reciprocal meiotic recombination"/>
    <property type="evidence" value="ECO:0007669"/>
    <property type="project" value="InterPro"/>
</dbReference>
<dbReference type="AlphaFoldDB" id="A0A9W7WJL3"/>
<evidence type="ECO:0000313" key="1">
    <source>
        <dbReference type="EMBL" id="KAI7801871.1"/>
    </source>
</evidence>
<organism evidence="1 2">
    <name type="scientific">Triplophysa rosa</name>
    <name type="common">Cave loach</name>
    <dbReference type="NCBI Taxonomy" id="992332"/>
    <lineage>
        <taxon>Eukaryota</taxon>
        <taxon>Metazoa</taxon>
        <taxon>Chordata</taxon>
        <taxon>Craniata</taxon>
        <taxon>Vertebrata</taxon>
        <taxon>Euteleostomi</taxon>
        <taxon>Actinopterygii</taxon>
        <taxon>Neopterygii</taxon>
        <taxon>Teleostei</taxon>
        <taxon>Ostariophysi</taxon>
        <taxon>Cypriniformes</taxon>
        <taxon>Nemacheilidae</taxon>
        <taxon>Triplophysa</taxon>
    </lineage>
</organism>
<dbReference type="EMBL" id="JAFHDT010000013">
    <property type="protein sequence ID" value="KAI7801871.1"/>
    <property type="molecule type" value="Genomic_DNA"/>
</dbReference>
<gene>
    <name evidence="1" type="ORF">IRJ41_017765</name>
</gene>
<dbReference type="GO" id="GO:0007283">
    <property type="term" value="P:spermatogenesis"/>
    <property type="evidence" value="ECO:0007669"/>
    <property type="project" value="InterPro"/>
</dbReference>
<proteinExistence type="predicted"/>
<feature type="non-terminal residue" evidence="1">
    <location>
        <position position="95"/>
    </location>
</feature>
<keyword evidence="2" id="KW-1185">Reference proteome</keyword>
<name>A0A9W7WJL3_TRIRA</name>
<dbReference type="PANTHER" id="PTHR36686">
    <property type="entry name" value="SYNAPTONEMAL COMPLEX CENTRAL ELEMENT PROTEIN 3"/>
    <property type="match status" value="1"/>
</dbReference>
<dbReference type="Proteomes" id="UP001059041">
    <property type="component" value="Linkage Group LG13"/>
</dbReference>
<comment type="caution">
    <text evidence="1">The sequence shown here is derived from an EMBL/GenBank/DDBJ whole genome shotgun (WGS) entry which is preliminary data.</text>
</comment>